<reference evidence="2 3" key="1">
    <citation type="journal article" date="2010" name="J. Bacteriol.">
        <title>Complete genome sequence of the thermophilic, obligately chemolithoautotrophic hydrogen-oxidizing bacterium Hydrogenobacter thermophilus TK-6.</title>
        <authorList>
            <person name="Arai H."/>
            <person name="Kanbe H."/>
            <person name="Ishii M."/>
            <person name="Igarashi Y."/>
        </authorList>
    </citation>
    <scope>NUCLEOTIDE SEQUENCE [LARGE SCALE GENOMIC DNA]</scope>
    <source>
        <strain evidence="3">DSM 6534 / IAM 12695 / TK-6 [Tokyo]</strain>
    </source>
</reference>
<proteinExistence type="predicted"/>
<feature type="domain" description="LptD C-terminal" evidence="1">
    <location>
        <begin position="279"/>
        <end position="593"/>
    </location>
</feature>
<protein>
    <submittedName>
        <fullName evidence="2">Organic solvent tolerance protein</fullName>
    </submittedName>
</protein>
<dbReference type="PANTHER" id="PTHR30189:SF1">
    <property type="entry name" value="LPS-ASSEMBLY PROTEIN LPTD"/>
    <property type="match status" value="1"/>
</dbReference>
<dbReference type="KEGG" id="hth:HTH_0227"/>
<accession>D3DFU2</accession>
<dbReference type="EMBL" id="AP011112">
    <property type="protein sequence ID" value="BAI68694.1"/>
    <property type="molecule type" value="Genomic_DNA"/>
</dbReference>
<dbReference type="RefSeq" id="WP_012962877.1">
    <property type="nucleotide sequence ID" value="NC_013799.1"/>
</dbReference>
<keyword evidence="3" id="KW-1185">Reference proteome</keyword>
<dbReference type="Proteomes" id="UP000002574">
    <property type="component" value="Chromosome"/>
</dbReference>
<name>D3DFU2_HYDTT</name>
<dbReference type="Pfam" id="PF04453">
    <property type="entry name" value="LptD"/>
    <property type="match status" value="1"/>
</dbReference>
<dbReference type="GO" id="GO:1990351">
    <property type="term" value="C:transporter complex"/>
    <property type="evidence" value="ECO:0007669"/>
    <property type="project" value="TreeGrafter"/>
</dbReference>
<evidence type="ECO:0000313" key="3">
    <source>
        <dbReference type="Proteomes" id="UP000002574"/>
    </source>
</evidence>
<gene>
    <name evidence="2" type="primary">ostA</name>
    <name evidence="2" type="ordered locus">HTH_0227</name>
</gene>
<dbReference type="eggNOG" id="COG1452">
    <property type="taxonomic scope" value="Bacteria"/>
</dbReference>
<evidence type="ECO:0000313" key="2">
    <source>
        <dbReference type="EMBL" id="BAI68694.1"/>
    </source>
</evidence>
<dbReference type="InterPro" id="IPR050218">
    <property type="entry name" value="LptD"/>
</dbReference>
<dbReference type="GO" id="GO:0009279">
    <property type="term" value="C:cell outer membrane"/>
    <property type="evidence" value="ECO:0007669"/>
    <property type="project" value="TreeGrafter"/>
</dbReference>
<dbReference type="STRING" id="608538.HTH_0227"/>
<dbReference type="PANTHER" id="PTHR30189">
    <property type="entry name" value="LPS-ASSEMBLY PROTEIN"/>
    <property type="match status" value="1"/>
</dbReference>
<evidence type="ECO:0000259" key="1">
    <source>
        <dbReference type="Pfam" id="PF04453"/>
    </source>
</evidence>
<organism evidence="2 3">
    <name type="scientific">Hydrogenobacter thermophilus (strain DSM 6534 / IAM 12695 / TK-6)</name>
    <dbReference type="NCBI Taxonomy" id="608538"/>
    <lineage>
        <taxon>Bacteria</taxon>
        <taxon>Pseudomonadati</taxon>
        <taxon>Aquificota</taxon>
        <taxon>Aquificia</taxon>
        <taxon>Aquificales</taxon>
        <taxon>Aquificaceae</taxon>
        <taxon>Hydrogenobacter</taxon>
    </lineage>
</organism>
<dbReference type="AlphaFoldDB" id="D3DFU2"/>
<dbReference type="GO" id="GO:0061024">
    <property type="term" value="P:membrane organization"/>
    <property type="evidence" value="ECO:0007669"/>
    <property type="project" value="InterPro"/>
</dbReference>
<dbReference type="InterPro" id="IPR007543">
    <property type="entry name" value="LptD_C"/>
</dbReference>
<sequence length="681" mass="79257">MLRTTLSLILSASYAFCLEILSDYLERLPDETVIAEGNVQAYYEKYYIEADYVKYHPKSREVYAEGNVYVKSLDGRMEAWAKVAFLNLKEDSGYFIDSHGRFEKFYLKAQRVDKDREVYTVQKGDITTCPPDKKEMTLCFSHAKVTDKYVFSYSNSLRLFSVPLAYLPLSVFPVGERRSGLLPPLLGSNTYNTFIYQQPVYWAISQDKDTTLTFDIRDKQASGFSLEYRQAISHKKDLQGAVSIYKEPTPPGKWWEGRDLTTFRENRYRLKFDLDLGDFQTGLDTISDPYLLQDVYLHTKEKTVPYLTSYVSYKKDADKFLFTFNARKFYDTTSPNNKQTLQRLPEIGIYYKDTPVFKDLYFNATLAYTNFYREEGPRASRIIFFPELSLPVNFLGRTFYSSFTFENGIYLSSNLSGTDKSFSTVHFVERLPLFFDRRWGKTDFKNVFEVVYSYRPKGYNNPRFDTLDNIDKENQIKFVLRNYTAYDGRLLLSWYLEGGYSFLGSFSYAPFQYLLSLPFAGQQLSTTFNKTVVNKNLMPIRSIVSLSPLPFLSLSSDTLYDPNSSRFLNNTSYLSLNLKNSNITLGYVASKDFFGNRLTDQTLLSANTLYKHMNINLGVVHDNRINKDLLRQLRLDYTGACWSLGVLLRDTYDGNRKKYIKEVFLAFNVFDLQRFTLPLKR</sequence>